<gene>
    <name evidence="1" type="ORF">IE53DRAFT_370654</name>
</gene>
<keyword evidence="2" id="KW-1185">Reference proteome</keyword>
<protein>
    <submittedName>
        <fullName evidence="1">Isoleucyl-tRNA synthetase</fullName>
    </submittedName>
</protein>
<evidence type="ECO:0000313" key="2">
    <source>
        <dbReference type="Proteomes" id="UP000245626"/>
    </source>
</evidence>
<organism evidence="1 2">
    <name type="scientific">Violaceomyces palustris</name>
    <dbReference type="NCBI Taxonomy" id="1673888"/>
    <lineage>
        <taxon>Eukaryota</taxon>
        <taxon>Fungi</taxon>
        <taxon>Dikarya</taxon>
        <taxon>Basidiomycota</taxon>
        <taxon>Ustilaginomycotina</taxon>
        <taxon>Ustilaginomycetes</taxon>
        <taxon>Violaceomycetales</taxon>
        <taxon>Violaceomycetaceae</taxon>
        <taxon>Violaceomyces</taxon>
    </lineage>
</organism>
<sequence>MTRRFTLGLRGPPLSKLHTSAPWWSRVVERGSVRRKGLHADTDDRVPEGEKSYSDTLILPRTHFDIRANASKRDRLFSKLTCQDLYDWQRKNNGDGGDFVLHDGPPYANGHLHTGHAMNKIVKDIINRYQVLQGKRVHYMPGWDCHGLPIELKALSHLKGSSSGDMSGSKDAHLLSAKELRSRARSEAEKAIEVQKREFQMFGIMADWSQEGTYRTLDGGYEVRQLKVFAEMARRGLIYRRFKPVYWSPSNRTALAEAELEYRDDHPSQTVYVKFRLQAGPSLLRSLEGNVEAIKILLGKEEEGWDRGGGVDMVIWTTTPWTLLSNMAVNVNPELEYSIVQRVKDGTYLLMASDRISALSDLVVADPPARHHHPQQQKENDEEGKRVKETLGEMRTVATFQGSDLLDSTYRHSFLPPSSPPRRILSASYVTATSGTGLVHSAPAHGADDYETWRDAGLLEKEGIISPVDERGCYSAAELQALGLPGWDQLSKRLVGKEVLGEGGVEVIKMLKEQGALLAKQHLRHKYPYDWRSKLPVLVRATSQWFANLDRIKDDAIRALEKVNFVPPSARSRLESFIRGRSEWCISRQRVWGVPIPVVYDARTDEPLMTPRNLSHIISILEEKGTDYWWEADAVEFVAPEYRERGTKTWVKGSDTVDVWFDSGTSWATIIDELKKEGIERRGPIADVYLEGSDQHRGWFQSSLLTSVATAEISEGGGAGGSGVGGSSESALAPYSNLITHGFVMDKDGRKMSKSIGNTISPLDIIQGGGEGKNKFPAYGTDTLRLWAAKSDYTSDAPIGTEIMGKTSESLRKLRNTARFMLAVLPKEEEVEVLEKGKASLLDRYVLNELHELERNCRMAYESFDFSQVVRRLTEFTNGTLSTLYLDIAKDCLYVDAKDGERRKVMISVIDQILRTFTSILAPITPYLAEEIHHYRNGAQRDPEPQATSRGQDSVFAKGWQSVDDKWRDREVSEKFNQLLKVRDVALILIEEARKGGKVKSSFEVEVDLLVSSSNPEETPSRSLVETILQHESELTSIFNVSRVNVSHPLPSQVPTWSLTSSHPPLQVRNRIASVGHWGTNRFHESGRA</sequence>
<reference evidence="1 2" key="1">
    <citation type="journal article" date="2018" name="Mol. Biol. Evol.">
        <title>Broad Genomic Sampling Reveals a Smut Pathogenic Ancestry of the Fungal Clade Ustilaginomycotina.</title>
        <authorList>
            <person name="Kijpornyongpan T."/>
            <person name="Mondo S.J."/>
            <person name="Barry K."/>
            <person name="Sandor L."/>
            <person name="Lee J."/>
            <person name="Lipzen A."/>
            <person name="Pangilinan J."/>
            <person name="LaButti K."/>
            <person name="Hainaut M."/>
            <person name="Henrissat B."/>
            <person name="Grigoriev I.V."/>
            <person name="Spatafora J.W."/>
            <person name="Aime M.C."/>
        </authorList>
    </citation>
    <scope>NUCLEOTIDE SEQUENCE [LARGE SCALE GENOMIC DNA]</scope>
    <source>
        <strain evidence="1 2">SA 807</strain>
    </source>
</reference>
<accession>A0ACD0NRI6</accession>
<evidence type="ECO:0000313" key="1">
    <source>
        <dbReference type="EMBL" id="PWN48395.1"/>
    </source>
</evidence>
<dbReference type="EMBL" id="KZ820211">
    <property type="protein sequence ID" value="PWN48395.1"/>
    <property type="molecule type" value="Genomic_DNA"/>
</dbReference>
<proteinExistence type="predicted"/>
<name>A0ACD0NRI6_9BASI</name>
<dbReference type="Proteomes" id="UP000245626">
    <property type="component" value="Unassembled WGS sequence"/>
</dbReference>